<feature type="region of interest" description="Disordered" evidence="1">
    <location>
        <begin position="1"/>
        <end position="61"/>
    </location>
</feature>
<dbReference type="Proteomes" id="UP001187192">
    <property type="component" value="Unassembled WGS sequence"/>
</dbReference>
<organism evidence="2 3">
    <name type="scientific">Ficus carica</name>
    <name type="common">Common fig</name>
    <dbReference type="NCBI Taxonomy" id="3494"/>
    <lineage>
        <taxon>Eukaryota</taxon>
        <taxon>Viridiplantae</taxon>
        <taxon>Streptophyta</taxon>
        <taxon>Embryophyta</taxon>
        <taxon>Tracheophyta</taxon>
        <taxon>Spermatophyta</taxon>
        <taxon>Magnoliopsida</taxon>
        <taxon>eudicotyledons</taxon>
        <taxon>Gunneridae</taxon>
        <taxon>Pentapetalae</taxon>
        <taxon>rosids</taxon>
        <taxon>fabids</taxon>
        <taxon>Rosales</taxon>
        <taxon>Moraceae</taxon>
        <taxon>Ficeae</taxon>
        <taxon>Ficus</taxon>
    </lineage>
</organism>
<evidence type="ECO:0000256" key="1">
    <source>
        <dbReference type="SAM" id="MobiDB-lite"/>
    </source>
</evidence>
<sequence>MGLESQWVLPSEPPSSGSSGFSSSQLGPTLWLAKESTTNTPTGCSGVRPPDVVHGTSGNTFPRCQLDASWTNRRRPQTPTLHVSTTITKEPHHLLI</sequence>
<comment type="caution">
    <text evidence="2">The sequence shown here is derived from an EMBL/GenBank/DDBJ whole genome shotgun (WGS) entry which is preliminary data.</text>
</comment>
<evidence type="ECO:0000313" key="2">
    <source>
        <dbReference type="EMBL" id="GMN53969.1"/>
    </source>
</evidence>
<feature type="compositionally biased region" description="Low complexity" evidence="1">
    <location>
        <begin position="14"/>
        <end position="28"/>
    </location>
</feature>
<dbReference type="EMBL" id="BTGU01000048">
    <property type="protein sequence ID" value="GMN53969.1"/>
    <property type="molecule type" value="Genomic_DNA"/>
</dbReference>
<reference evidence="2" key="1">
    <citation type="submission" date="2023-07" db="EMBL/GenBank/DDBJ databases">
        <title>draft genome sequence of fig (Ficus carica).</title>
        <authorList>
            <person name="Takahashi T."/>
            <person name="Nishimura K."/>
        </authorList>
    </citation>
    <scope>NUCLEOTIDE SEQUENCE</scope>
</reference>
<dbReference type="AlphaFoldDB" id="A0AA88ADZ8"/>
<keyword evidence="3" id="KW-1185">Reference proteome</keyword>
<accession>A0AA88ADZ8</accession>
<name>A0AA88ADZ8_FICCA</name>
<protein>
    <submittedName>
        <fullName evidence="2">Uncharacterized protein</fullName>
    </submittedName>
</protein>
<evidence type="ECO:0000313" key="3">
    <source>
        <dbReference type="Proteomes" id="UP001187192"/>
    </source>
</evidence>
<proteinExistence type="predicted"/>
<gene>
    <name evidence="2" type="ORF">TIFTF001_023092</name>
</gene>